<feature type="domain" description="Outer membrane lipoprotein BamD-like" evidence="7">
    <location>
        <begin position="50"/>
        <end position="246"/>
    </location>
</feature>
<evidence type="ECO:0000256" key="2">
    <source>
        <dbReference type="ARBA" id="ARBA00023136"/>
    </source>
</evidence>
<evidence type="ECO:0000256" key="4">
    <source>
        <dbReference type="ARBA" id="ARBA00023237"/>
    </source>
</evidence>
<dbReference type="Gene3D" id="1.25.40.10">
    <property type="entry name" value="Tetratricopeptide repeat domain"/>
    <property type="match status" value="1"/>
</dbReference>
<accession>A0A397Q6V6</accession>
<dbReference type="RefSeq" id="WP_170144356.1">
    <property type="nucleotide sequence ID" value="NZ_QXDF01000001.1"/>
</dbReference>
<evidence type="ECO:0000256" key="5">
    <source>
        <dbReference type="ARBA" id="ARBA00023288"/>
    </source>
</evidence>
<dbReference type="InterPro" id="IPR017689">
    <property type="entry name" value="BamD"/>
</dbReference>
<comment type="function">
    <text evidence="6">Part of the outer membrane protein assembly complex, which is involved in assembly and insertion of beta-barrel proteins into the outer membrane.</text>
</comment>
<name>A0A397Q6V6_9HYPH</name>
<dbReference type="PANTHER" id="PTHR37423">
    <property type="entry name" value="SOLUBLE LYTIC MUREIN TRANSGLYCOSYLASE-RELATED"/>
    <property type="match status" value="1"/>
</dbReference>
<proteinExistence type="inferred from homology"/>
<evidence type="ECO:0000256" key="1">
    <source>
        <dbReference type="ARBA" id="ARBA00022729"/>
    </source>
</evidence>
<evidence type="ECO:0000313" key="8">
    <source>
        <dbReference type="EMBL" id="RIA56209.1"/>
    </source>
</evidence>
<keyword evidence="4 6" id="KW-0998">Cell outer membrane</keyword>
<dbReference type="GO" id="GO:0051205">
    <property type="term" value="P:protein insertion into membrane"/>
    <property type="evidence" value="ECO:0007669"/>
    <property type="project" value="UniProtKB-UniRule"/>
</dbReference>
<evidence type="ECO:0000256" key="3">
    <source>
        <dbReference type="ARBA" id="ARBA00023139"/>
    </source>
</evidence>
<keyword evidence="9" id="KW-1185">Reference proteome</keyword>
<dbReference type="EMBL" id="QXDF01000001">
    <property type="protein sequence ID" value="RIA56209.1"/>
    <property type="molecule type" value="Genomic_DNA"/>
</dbReference>
<dbReference type="InterPro" id="IPR011990">
    <property type="entry name" value="TPR-like_helical_dom_sf"/>
</dbReference>
<dbReference type="HAMAP" id="MF_00922">
    <property type="entry name" value="OM_assembly_BamD"/>
    <property type="match status" value="1"/>
</dbReference>
<dbReference type="GO" id="GO:1990063">
    <property type="term" value="C:Bam protein complex"/>
    <property type="evidence" value="ECO:0007669"/>
    <property type="project" value="TreeGrafter"/>
</dbReference>
<evidence type="ECO:0000259" key="7">
    <source>
        <dbReference type="Pfam" id="PF13525"/>
    </source>
</evidence>
<sequence>MPGLDRLFRTLSAARAARVVMVALCAVVLSGCASTSLTGMFEEEEAAKEDKTAAQIYAEGDALLDEADWKEAAAKFEEVDKNYPYSPEARRAIVMSAYANYKQGDLPKAVSAARRYLTLHPGTDEAPLAQHIIASAYFDRMNGPDRDQSDTEKALNELEILVRRYPDSRYAPQARKRIKIARDLLAAKEMQVGRYYLERGNYIAAINRFRTVVEKYQQTKHVEEALSRLTEAYMALGIKSEAQTAAAVLGHNYPESEWYEDAYALLQSDGLEPREDAGSWISRQWTKLQQASPL</sequence>
<dbReference type="Proteomes" id="UP000266273">
    <property type="component" value="Unassembled WGS sequence"/>
</dbReference>
<comment type="subcellular location">
    <subcellularLocation>
        <location evidence="6">Cell outer membrane</location>
        <topology evidence="6">Lipid-anchor</topology>
    </subcellularLocation>
</comment>
<dbReference type="InterPro" id="IPR039565">
    <property type="entry name" value="BamD-like"/>
</dbReference>
<keyword evidence="5 6" id="KW-0449">Lipoprotein</keyword>
<organism evidence="8 9">
    <name type="scientific">Dichotomicrobium thermohalophilum</name>
    <dbReference type="NCBI Taxonomy" id="933063"/>
    <lineage>
        <taxon>Bacteria</taxon>
        <taxon>Pseudomonadati</taxon>
        <taxon>Pseudomonadota</taxon>
        <taxon>Alphaproteobacteria</taxon>
        <taxon>Hyphomicrobiales</taxon>
        <taxon>Hyphomicrobiaceae</taxon>
        <taxon>Dichotomicrobium</taxon>
    </lineage>
</organism>
<dbReference type="NCBIfam" id="TIGR03302">
    <property type="entry name" value="OM_YfiO"/>
    <property type="match status" value="1"/>
</dbReference>
<reference evidence="8 9" key="1">
    <citation type="submission" date="2018-08" db="EMBL/GenBank/DDBJ databases">
        <title>Genomic Encyclopedia of Archaeal and Bacterial Type Strains, Phase II (KMG-II): from individual species to whole genera.</title>
        <authorList>
            <person name="Goeker M."/>
        </authorList>
    </citation>
    <scope>NUCLEOTIDE SEQUENCE [LARGE SCALE GENOMIC DNA]</scope>
    <source>
        <strain evidence="8 9">DSM 5002</strain>
    </source>
</reference>
<keyword evidence="3 6" id="KW-0564">Palmitate</keyword>
<dbReference type="CDD" id="cd15830">
    <property type="entry name" value="BamD"/>
    <property type="match status" value="1"/>
</dbReference>
<comment type="similarity">
    <text evidence="6">Belongs to the BamD family.</text>
</comment>
<comment type="caution">
    <text evidence="8">The sequence shown here is derived from an EMBL/GenBank/DDBJ whole genome shotgun (WGS) entry which is preliminary data.</text>
</comment>
<protein>
    <recommendedName>
        <fullName evidence="6">Outer membrane protein assembly factor BamD</fullName>
    </recommendedName>
</protein>
<dbReference type="AlphaFoldDB" id="A0A397Q6V6"/>
<dbReference type="GO" id="GO:0043165">
    <property type="term" value="P:Gram-negative-bacterium-type cell outer membrane assembly"/>
    <property type="evidence" value="ECO:0007669"/>
    <property type="project" value="UniProtKB-UniRule"/>
</dbReference>
<evidence type="ECO:0000256" key="6">
    <source>
        <dbReference type="HAMAP-Rule" id="MF_00922"/>
    </source>
</evidence>
<keyword evidence="1 6" id="KW-0732">Signal</keyword>
<dbReference type="PROSITE" id="PS51257">
    <property type="entry name" value="PROKAR_LIPOPROTEIN"/>
    <property type="match status" value="1"/>
</dbReference>
<comment type="subunit">
    <text evidence="6">Part of the Bam complex.</text>
</comment>
<dbReference type="SMR" id="A0A397Q6V6"/>
<evidence type="ECO:0000313" key="9">
    <source>
        <dbReference type="Proteomes" id="UP000266273"/>
    </source>
</evidence>
<gene>
    <name evidence="6" type="primary">bamD</name>
    <name evidence="8" type="ORF">BXY53_1311</name>
</gene>
<dbReference type="SUPFAM" id="SSF48452">
    <property type="entry name" value="TPR-like"/>
    <property type="match status" value="1"/>
</dbReference>
<dbReference type="PANTHER" id="PTHR37423:SF1">
    <property type="entry name" value="OUTER MEMBRANE PROTEIN ASSEMBLY FACTOR BAMD"/>
    <property type="match status" value="1"/>
</dbReference>
<dbReference type="Pfam" id="PF13525">
    <property type="entry name" value="YfiO"/>
    <property type="match status" value="1"/>
</dbReference>
<keyword evidence="2 6" id="KW-0472">Membrane</keyword>